<sequence length="613" mass="66078">MSPALARYTDSVSRTTASSSAIRTRYGRPVAPVRAPGCLLKGTAYTAESVKSCGFHDTMTDSSAQVASLRISWIRAEWILTPQVRRPACSAHPPAPSRILQEYQCRFSTALEKPQPQPPSPGPCSSVEAWRRSRLHPPSGLPPHRPRPPPWSRPSPACSSACCASTTGAARGNVTPDSSDVGPWTAIQRRWPELRVTDPLPVPALLRVGLSVVVAMLCLFDVLQFTITGIHVSQSPGTDPWMEVLGTVGGTYLPILGTLAGPRLGISTLVFAYALALMTQSTYAVFVPGVLCTLVLTMWLRWGVGLTVLGAQWLAALGLGIFVTETDAWAEVVALWALLSFGALLGFTTRFFRCRTLLSARTIARLEHDAALVRAAERQELARELHDLVAHNVTATALRANAGLLSQDADMQRTALRDIANGASGTIADLRRLVSILREEPVGISATRISPLDGSSQSADSSKPAPPTPTMSMVLQNSVQILRDSGFRNIEVQEGPDWEYVTTSVRSACQRVVQEACANIVRHGSPAGPVSIRVEIVRNRARGPRAEVEVSNKLAHARRREVSTPAAVLSTGGFGLLGLRERVSVFGGELTSGPREGRWIVHARLPLQEIDLP</sequence>
<dbReference type="SUPFAM" id="SSF55874">
    <property type="entry name" value="ATPase domain of HSP90 chaperone/DNA topoisomerase II/histidine kinase"/>
    <property type="match status" value="1"/>
</dbReference>
<gene>
    <name evidence="12" type="ORF">FCK90_13835</name>
</gene>
<dbReference type="InterPro" id="IPR050482">
    <property type="entry name" value="Sensor_HK_TwoCompSys"/>
</dbReference>
<dbReference type="EMBL" id="SZWF01000026">
    <property type="protein sequence ID" value="KAA9393127.1"/>
    <property type="molecule type" value="Genomic_DNA"/>
</dbReference>
<dbReference type="Pfam" id="PF07730">
    <property type="entry name" value="HisKA_3"/>
    <property type="match status" value="1"/>
</dbReference>
<dbReference type="InterPro" id="IPR036890">
    <property type="entry name" value="HATPase_C_sf"/>
</dbReference>
<evidence type="ECO:0000256" key="6">
    <source>
        <dbReference type="ARBA" id="ARBA00022777"/>
    </source>
</evidence>
<evidence type="ECO:0000256" key="9">
    <source>
        <dbReference type="SAM" id="MobiDB-lite"/>
    </source>
</evidence>
<keyword evidence="10" id="KW-0472">Membrane</keyword>
<dbReference type="CDD" id="cd16917">
    <property type="entry name" value="HATPase_UhpB-NarQ-NarX-like"/>
    <property type="match status" value="1"/>
</dbReference>
<dbReference type="Gene3D" id="1.20.5.1930">
    <property type="match status" value="1"/>
</dbReference>
<dbReference type="InterPro" id="IPR011712">
    <property type="entry name" value="Sig_transdc_His_kin_sub3_dim/P"/>
</dbReference>
<evidence type="ECO:0000256" key="7">
    <source>
        <dbReference type="ARBA" id="ARBA00022840"/>
    </source>
</evidence>
<evidence type="ECO:0000313" key="12">
    <source>
        <dbReference type="EMBL" id="KAA9393127.1"/>
    </source>
</evidence>
<keyword evidence="4" id="KW-0808">Transferase</keyword>
<protein>
    <recommendedName>
        <fullName evidence="2">histidine kinase</fullName>
        <ecNumber evidence="2">2.7.13.3</ecNumber>
    </recommendedName>
</protein>
<evidence type="ECO:0000256" key="5">
    <source>
        <dbReference type="ARBA" id="ARBA00022741"/>
    </source>
</evidence>
<reference evidence="12 13" key="1">
    <citation type="submission" date="2019-05" db="EMBL/GenBank/DDBJ databases">
        <title>Kocuria coralli sp. nov., a novel actinobacterium isolated from coral reef seawater.</title>
        <authorList>
            <person name="Li J."/>
        </authorList>
    </citation>
    <scope>NUCLEOTIDE SEQUENCE [LARGE SCALE GENOMIC DNA]</scope>
    <source>
        <strain evidence="12 13">SCSIO 13007</strain>
    </source>
</reference>
<evidence type="ECO:0000256" key="3">
    <source>
        <dbReference type="ARBA" id="ARBA00022553"/>
    </source>
</evidence>
<dbReference type="Proteomes" id="UP000325957">
    <property type="component" value="Unassembled WGS sequence"/>
</dbReference>
<evidence type="ECO:0000256" key="10">
    <source>
        <dbReference type="SAM" id="Phobius"/>
    </source>
</evidence>
<evidence type="ECO:0000259" key="11">
    <source>
        <dbReference type="Pfam" id="PF07730"/>
    </source>
</evidence>
<keyword evidence="6" id="KW-0418">Kinase</keyword>
<feature type="transmembrane region" description="Helical" evidence="10">
    <location>
        <begin position="204"/>
        <end position="223"/>
    </location>
</feature>
<comment type="catalytic activity">
    <reaction evidence="1">
        <text>ATP + protein L-histidine = ADP + protein N-phospho-L-histidine.</text>
        <dbReference type="EC" id="2.7.13.3"/>
    </reaction>
</comment>
<dbReference type="GO" id="GO:0046983">
    <property type="term" value="F:protein dimerization activity"/>
    <property type="evidence" value="ECO:0007669"/>
    <property type="project" value="InterPro"/>
</dbReference>
<dbReference type="EC" id="2.7.13.3" evidence="2"/>
<keyword evidence="7" id="KW-0067">ATP-binding</keyword>
<evidence type="ECO:0000256" key="8">
    <source>
        <dbReference type="ARBA" id="ARBA00023012"/>
    </source>
</evidence>
<comment type="caution">
    <text evidence="12">The sequence shown here is derived from an EMBL/GenBank/DDBJ whole genome shotgun (WGS) entry which is preliminary data.</text>
</comment>
<evidence type="ECO:0000256" key="1">
    <source>
        <dbReference type="ARBA" id="ARBA00000085"/>
    </source>
</evidence>
<dbReference type="PANTHER" id="PTHR24421">
    <property type="entry name" value="NITRATE/NITRITE SENSOR PROTEIN NARX-RELATED"/>
    <property type="match status" value="1"/>
</dbReference>
<feature type="transmembrane region" description="Helical" evidence="10">
    <location>
        <begin position="244"/>
        <end position="264"/>
    </location>
</feature>
<feature type="region of interest" description="Disordered" evidence="9">
    <location>
        <begin position="447"/>
        <end position="470"/>
    </location>
</feature>
<keyword evidence="13" id="KW-1185">Reference proteome</keyword>
<keyword evidence="8" id="KW-0902">Two-component regulatory system</keyword>
<keyword evidence="10" id="KW-0812">Transmembrane</keyword>
<evidence type="ECO:0000313" key="13">
    <source>
        <dbReference type="Proteomes" id="UP000325957"/>
    </source>
</evidence>
<feature type="transmembrane region" description="Helical" evidence="10">
    <location>
        <begin position="329"/>
        <end position="352"/>
    </location>
</feature>
<keyword evidence="10" id="KW-1133">Transmembrane helix</keyword>
<organism evidence="12 13">
    <name type="scientific">Kocuria coralli</name>
    <dbReference type="NCBI Taxonomy" id="1461025"/>
    <lineage>
        <taxon>Bacteria</taxon>
        <taxon>Bacillati</taxon>
        <taxon>Actinomycetota</taxon>
        <taxon>Actinomycetes</taxon>
        <taxon>Micrococcales</taxon>
        <taxon>Micrococcaceae</taxon>
        <taxon>Kocuria</taxon>
    </lineage>
</organism>
<dbReference type="OrthoDB" id="3253720at2"/>
<accession>A0A5J5KTM1</accession>
<evidence type="ECO:0000256" key="4">
    <source>
        <dbReference type="ARBA" id="ARBA00022679"/>
    </source>
</evidence>
<feature type="transmembrane region" description="Helical" evidence="10">
    <location>
        <begin position="270"/>
        <end position="296"/>
    </location>
</feature>
<dbReference type="GO" id="GO:0005524">
    <property type="term" value="F:ATP binding"/>
    <property type="evidence" value="ECO:0007669"/>
    <property type="project" value="UniProtKB-KW"/>
</dbReference>
<proteinExistence type="predicted"/>
<dbReference type="GO" id="GO:0000155">
    <property type="term" value="F:phosphorelay sensor kinase activity"/>
    <property type="evidence" value="ECO:0007669"/>
    <property type="project" value="InterPro"/>
</dbReference>
<dbReference type="AlphaFoldDB" id="A0A5J5KTM1"/>
<name>A0A5J5KTM1_9MICC</name>
<feature type="domain" description="Signal transduction histidine kinase subgroup 3 dimerisation and phosphoacceptor" evidence="11">
    <location>
        <begin position="377"/>
        <end position="440"/>
    </location>
</feature>
<dbReference type="GO" id="GO:0016020">
    <property type="term" value="C:membrane"/>
    <property type="evidence" value="ECO:0007669"/>
    <property type="project" value="InterPro"/>
</dbReference>
<dbReference type="Gene3D" id="3.30.565.10">
    <property type="entry name" value="Histidine kinase-like ATPase, C-terminal domain"/>
    <property type="match status" value="1"/>
</dbReference>
<evidence type="ECO:0000256" key="2">
    <source>
        <dbReference type="ARBA" id="ARBA00012438"/>
    </source>
</evidence>
<keyword evidence="5" id="KW-0547">Nucleotide-binding</keyword>
<feature type="transmembrane region" description="Helical" evidence="10">
    <location>
        <begin position="303"/>
        <end position="323"/>
    </location>
</feature>
<dbReference type="PANTHER" id="PTHR24421:SF10">
    <property type="entry name" value="NITRATE_NITRITE SENSOR PROTEIN NARQ"/>
    <property type="match status" value="1"/>
</dbReference>
<keyword evidence="3" id="KW-0597">Phosphoprotein</keyword>